<dbReference type="Pfam" id="PF02397">
    <property type="entry name" value="Bac_transf"/>
    <property type="match status" value="1"/>
</dbReference>
<protein>
    <submittedName>
        <fullName evidence="4">Sugar transferase</fullName>
    </submittedName>
</protein>
<reference evidence="4 5" key="1">
    <citation type="submission" date="2014-09" db="EMBL/GenBank/DDBJ databases">
        <title>Sporocytophaga myxococcoides PG-01 genome sequencing.</title>
        <authorList>
            <person name="Liu L."/>
            <person name="Gao P.J."/>
            <person name="Chen G.J."/>
            <person name="Wang L.S."/>
        </authorList>
    </citation>
    <scope>NUCLEOTIDE SEQUENCE [LARGE SCALE GENOMIC DNA]</scope>
    <source>
        <strain evidence="4 5">PG-01</strain>
    </source>
</reference>
<evidence type="ECO:0000259" key="3">
    <source>
        <dbReference type="Pfam" id="PF02397"/>
    </source>
</evidence>
<dbReference type="PANTHER" id="PTHR30576">
    <property type="entry name" value="COLANIC BIOSYNTHESIS UDP-GLUCOSE LIPID CARRIER TRANSFERASE"/>
    <property type="match status" value="1"/>
</dbReference>
<comment type="similarity">
    <text evidence="1">Belongs to the bacterial sugar transferase family.</text>
</comment>
<keyword evidence="4" id="KW-0808">Transferase</keyword>
<dbReference type="eggNOG" id="COG2148">
    <property type="taxonomic scope" value="Bacteria"/>
</dbReference>
<organism evidence="4 5">
    <name type="scientific">Sporocytophaga myxococcoides</name>
    <dbReference type="NCBI Taxonomy" id="153721"/>
    <lineage>
        <taxon>Bacteria</taxon>
        <taxon>Pseudomonadati</taxon>
        <taxon>Bacteroidota</taxon>
        <taxon>Cytophagia</taxon>
        <taxon>Cytophagales</taxon>
        <taxon>Cytophagaceae</taxon>
        <taxon>Sporocytophaga</taxon>
    </lineage>
</organism>
<gene>
    <name evidence="4" type="ORF">MYP_1320</name>
</gene>
<dbReference type="EMBL" id="BBLT01000002">
    <property type="protein sequence ID" value="GAL84092.1"/>
    <property type="molecule type" value="Genomic_DNA"/>
</dbReference>
<name>A0A098LCB2_9BACT</name>
<feature type="domain" description="Bacterial sugar transferase" evidence="3">
    <location>
        <begin position="7"/>
        <end position="175"/>
    </location>
</feature>
<dbReference type="STRING" id="153721.MYP_1320"/>
<evidence type="ECO:0000313" key="5">
    <source>
        <dbReference type="Proteomes" id="UP000030185"/>
    </source>
</evidence>
<keyword evidence="2" id="KW-0812">Transmembrane</keyword>
<accession>A0A098LCB2</accession>
<dbReference type="AlphaFoldDB" id="A0A098LCB2"/>
<evidence type="ECO:0000256" key="1">
    <source>
        <dbReference type="ARBA" id="ARBA00006464"/>
    </source>
</evidence>
<keyword evidence="5" id="KW-1185">Reference proteome</keyword>
<sequence>MYQRIVKPVFDFLFASLAIVALSPLIFLITLFILIFSEKPVFFIQERIGYKGNRFKIVKFRTMKNNLPDGQVEYTFYGEFLRKTSLDELPQLLNILKGDMSFVGPRPLLTEYLPLYNKQQAKRHDVKPGMTGWAQINGRNAISWNTKFDFDLYYVNNCSMFLDLKILILSIKHVLSGAGINTNSGSFVEKFKGN</sequence>
<feature type="transmembrane region" description="Helical" evidence="2">
    <location>
        <begin position="12"/>
        <end position="36"/>
    </location>
</feature>
<keyword evidence="2" id="KW-0472">Membrane</keyword>
<dbReference type="GO" id="GO:0016780">
    <property type="term" value="F:phosphotransferase activity, for other substituted phosphate groups"/>
    <property type="evidence" value="ECO:0007669"/>
    <property type="project" value="TreeGrafter"/>
</dbReference>
<keyword evidence="2" id="KW-1133">Transmembrane helix</keyword>
<comment type="caution">
    <text evidence="4">The sequence shown here is derived from an EMBL/GenBank/DDBJ whole genome shotgun (WGS) entry which is preliminary data.</text>
</comment>
<dbReference type="Proteomes" id="UP000030185">
    <property type="component" value="Unassembled WGS sequence"/>
</dbReference>
<evidence type="ECO:0000313" key="4">
    <source>
        <dbReference type="EMBL" id="GAL84092.1"/>
    </source>
</evidence>
<evidence type="ECO:0000256" key="2">
    <source>
        <dbReference type="SAM" id="Phobius"/>
    </source>
</evidence>
<dbReference type="RefSeq" id="WP_045460086.1">
    <property type="nucleotide sequence ID" value="NZ_BBLT01000002.1"/>
</dbReference>
<dbReference type="OrthoDB" id="9774190at2"/>
<proteinExistence type="inferred from homology"/>
<dbReference type="PANTHER" id="PTHR30576:SF8">
    <property type="entry name" value="UNDECAPRENYL-PHOSPHATE GALACTOSE PHOSPHOTRANSFERASE"/>
    <property type="match status" value="1"/>
</dbReference>
<dbReference type="InterPro" id="IPR003362">
    <property type="entry name" value="Bact_transf"/>
</dbReference>